<keyword evidence="1" id="KW-0812">Transmembrane</keyword>
<sequence length="82" mass="9716">MLRKSRARRTLLETSLVAVAVVEIAAAGVCYYYYRRLNRSQEYRYWMYQNFKPGLEAYYRVGALFGDNAVRSYDLKTWGIQD</sequence>
<feature type="transmembrane region" description="Helical" evidence="1">
    <location>
        <begin position="12"/>
        <end position="34"/>
    </location>
</feature>
<protein>
    <submittedName>
        <fullName evidence="2">Putative secreted protein</fullName>
    </submittedName>
</protein>
<dbReference type="EMBL" id="GBBK01000810">
    <property type="protein sequence ID" value="JAC23672.1"/>
    <property type="molecule type" value="mRNA"/>
</dbReference>
<evidence type="ECO:0000256" key="1">
    <source>
        <dbReference type="SAM" id="Phobius"/>
    </source>
</evidence>
<reference evidence="2" key="1">
    <citation type="submission" date="2014-03" db="EMBL/GenBank/DDBJ databases">
        <title>The sialotranscriptome of Amblyomma triste, Amblyomma parvum and Amblyomma cajennense ticks, uncovered by 454-based RNA-seq.</title>
        <authorList>
            <person name="Garcia G.R."/>
            <person name="Gardinassi L.G."/>
            <person name="Ribeiro J.M."/>
            <person name="Anatriello E."/>
            <person name="Ferreira B.R."/>
            <person name="Moreira H.N."/>
            <person name="Mafra C."/>
            <person name="Olegario M.M."/>
            <person name="Szabo P.J."/>
            <person name="Miranda-Santos I.K."/>
            <person name="Maruyama S.R."/>
        </authorList>
    </citation>
    <scope>NUCLEOTIDE SEQUENCE</scope>
    <source>
        <strain evidence="2">Uberlandia</strain>
        <tissue evidence="2">Salivary glands</tissue>
    </source>
</reference>
<accession>A0A023FPK8</accession>
<evidence type="ECO:0000313" key="2">
    <source>
        <dbReference type="EMBL" id="JAC23672.1"/>
    </source>
</evidence>
<proteinExistence type="evidence at transcript level"/>
<dbReference type="AlphaFoldDB" id="A0A023FPK8"/>
<name>A0A023FPK8_AMBCJ</name>
<organism evidence="2">
    <name type="scientific">Amblyomma cajennense</name>
    <name type="common">Cayenne tick</name>
    <name type="synonym">Acarus cajennensis</name>
    <dbReference type="NCBI Taxonomy" id="34607"/>
    <lineage>
        <taxon>Eukaryota</taxon>
        <taxon>Metazoa</taxon>
        <taxon>Ecdysozoa</taxon>
        <taxon>Arthropoda</taxon>
        <taxon>Chelicerata</taxon>
        <taxon>Arachnida</taxon>
        <taxon>Acari</taxon>
        <taxon>Parasitiformes</taxon>
        <taxon>Ixodida</taxon>
        <taxon>Ixodoidea</taxon>
        <taxon>Ixodidae</taxon>
        <taxon>Amblyomminae</taxon>
        <taxon>Amblyomma</taxon>
    </lineage>
</organism>
<keyword evidence="1" id="KW-1133">Transmembrane helix</keyword>
<keyword evidence="1" id="KW-0472">Membrane</keyword>